<dbReference type="InterPro" id="IPR003385">
    <property type="entry name" value="Glyco_hydro_77"/>
</dbReference>
<evidence type="ECO:0000256" key="10">
    <source>
        <dbReference type="RuleBase" id="RU361207"/>
    </source>
</evidence>
<sequence length="693" mass="76940">MSETALHRLANRVGLSRDWIDANDRPQRVSDHVLRNLLESLGHPAGDDAAIAASLQALETADDSEHLPPLLTADQGQPLDLSRYFSAASVARCTLEDSATRVLELDRQARLPGELPVGYHQVEIDSRRFTVAVAPPRCHSLEDSLEHSAQQPPARCWGLAVQLYSLRRPGDGGYGDCLALEQLARSAAERGADALAISPIHALSAIDQEHYSPYSPSSRLLLNTLYASPAALLGEREVRMAIEACGLEQQLEELQQRPLVDWPRAASAQLRVLEALYQGFSQGSHPLREDFYSFREAAGEALEHHCRFEVLQAHAVEHGLGADWRHWPTPWQDPCHPQVQAIAEAYPAKVEFHAFCQWLTERGLQRAHEAARGNGMRVGLIADLAVGADGAGSQAWSRQDELLSGLNVGAPPDILNRAGQNWGICAFSPEGLKRNGYRAFIEMLRANLAHAGGLRIDHVMGLRRLWLIPQGAEPSEGAYLNYPLEDLLRLLALESHRHQAIILGEDLGTVPAGLREALADKAVLGMRVLPFEQRQPGQFTPILDWPDNALATTGTHDLAPLAGWLKNRDIDWSHRLQLIDAATELHWRHDRQKQHDGLRRTLQANYGVLNDDDAVIDAAIRYVGHTRAPLVLVPLEDLLGCDEQPNLPGTTTGHPNWRRRFARPVHELLNDDDAARRLELLAQAREQAWERDR</sequence>
<keyword evidence="7 10" id="KW-0119">Carbohydrate metabolism</keyword>
<dbReference type="GO" id="GO:0005975">
    <property type="term" value="P:carbohydrate metabolic process"/>
    <property type="evidence" value="ECO:0007669"/>
    <property type="project" value="InterPro"/>
</dbReference>
<dbReference type="EC" id="2.4.1.25" evidence="3 10"/>
<protein>
    <recommendedName>
        <fullName evidence="4 10">4-alpha-glucanotransferase</fullName>
        <ecNumber evidence="3 10">2.4.1.25</ecNumber>
    </recommendedName>
    <alternativeName>
        <fullName evidence="8 10">Amylomaltase</fullName>
    </alternativeName>
    <alternativeName>
        <fullName evidence="9 10">Disproportionating enzyme</fullName>
    </alternativeName>
</protein>
<organism evidence="11 12">
    <name type="scientific">Pseudomonas juntendi</name>
    <dbReference type="NCBI Taxonomy" id="2666183"/>
    <lineage>
        <taxon>Bacteria</taxon>
        <taxon>Pseudomonadati</taxon>
        <taxon>Pseudomonadota</taxon>
        <taxon>Gammaproteobacteria</taxon>
        <taxon>Pseudomonadales</taxon>
        <taxon>Pseudomonadaceae</taxon>
        <taxon>Pseudomonas</taxon>
    </lineage>
</organism>
<proteinExistence type="inferred from homology"/>
<evidence type="ECO:0000256" key="9">
    <source>
        <dbReference type="ARBA" id="ARBA00031501"/>
    </source>
</evidence>
<evidence type="ECO:0000256" key="8">
    <source>
        <dbReference type="ARBA" id="ARBA00031423"/>
    </source>
</evidence>
<dbReference type="InterPro" id="IPR017853">
    <property type="entry name" value="GH"/>
</dbReference>
<evidence type="ECO:0000313" key="11">
    <source>
        <dbReference type="EMBL" id="MBA6057722.1"/>
    </source>
</evidence>
<dbReference type="GO" id="GO:0004134">
    <property type="term" value="F:4-alpha-glucanotransferase activity"/>
    <property type="evidence" value="ECO:0007669"/>
    <property type="project" value="UniProtKB-EC"/>
</dbReference>
<dbReference type="RefSeq" id="WP_047149857.1">
    <property type="nucleotide sequence ID" value="NZ_CP091311.1"/>
</dbReference>
<gene>
    <name evidence="11" type="primary">malQ</name>
    <name evidence="11" type="ORF">H4C44_00830</name>
</gene>
<comment type="caution">
    <text evidence="11">The sequence shown here is derived from an EMBL/GenBank/DDBJ whole genome shotgun (WGS) entry which is preliminary data.</text>
</comment>
<evidence type="ECO:0000256" key="4">
    <source>
        <dbReference type="ARBA" id="ARBA00020295"/>
    </source>
</evidence>
<evidence type="ECO:0000256" key="7">
    <source>
        <dbReference type="ARBA" id="ARBA00023277"/>
    </source>
</evidence>
<dbReference type="Proteomes" id="UP000556620">
    <property type="component" value="Unassembled WGS sequence"/>
</dbReference>
<dbReference type="SUPFAM" id="SSF51445">
    <property type="entry name" value="(Trans)glycosidases"/>
    <property type="match status" value="1"/>
</dbReference>
<keyword evidence="5 10" id="KW-0328">Glycosyltransferase</keyword>
<evidence type="ECO:0000256" key="2">
    <source>
        <dbReference type="ARBA" id="ARBA00005684"/>
    </source>
</evidence>
<keyword evidence="6 10" id="KW-0808">Transferase</keyword>
<evidence type="ECO:0000256" key="3">
    <source>
        <dbReference type="ARBA" id="ARBA00012560"/>
    </source>
</evidence>
<accession>A0A7W2JEU6</accession>
<dbReference type="Gene3D" id="3.20.20.80">
    <property type="entry name" value="Glycosidases"/>
    <property type="match status" value="1"/>
</dbReference>
<dbReference type="NCBIfam" id="TIGR00217">
    <property type="entry name" value="malQ"/>
    <property type="match status" value="1"/>
</dbReference>
<comment type="similarity">
    <text evidence="2 10">Belongs to the disproportionating enzyme family.</text>
</comment>
<dbReference type="Pfam" id="PF02446">
    <property type="entry name" value="Glyco_hydro_77"/>
    <property type="match status" value="1"/>
</dbReference>
<comment type="catalytic activity">
    <reaction evidence="1 10">
        <text>Transfers a segment of a (1-&gt;4)-alpha-D-glucan to a new position in an acceptor, which may be glucose or a (1-&gt;4)-alpha-D-glucan.</text>
        <dbReference type="EC" id="2.4.1.25"/>
    </reaction>
</comment>
<evidence type="ECO:0000256" key="6">
    <source>
        <dbReference type="ARBA" id="ARBA00022679"/>
    </source>
</evidence>
<dbReference type="PANTHER" id="PTHR32438:SF5">
    <property type="entry name" value="4-ALPHA-GLUCANOTRANSFERASE DPE1, CHLOROPLASTIC_AMYLOPLASTIC"/>
    <property type="match status" value="1"/>
</dbReference>
<evidence type="ECO:0000313" key="12">
    <source>
        <dbReference type="Proteomes" id="UP000556620"/>
    </source>
</evidence>
<dbReference type="AlphaFoldDB" id="A0A7W2JEU6"/>
<evidence type="ECO:0000256" key="5">
    <source>
        <dbReference type="ARBA" id="ARBA00022676"/>
    </source>
</evidence>
<reference evidence="11 12" key="1">
    <citation type="submission" date="2020-07" db="EMBL/GenBank/DDBJ databases">
        <title>Diversity of carbapenemase encoding genes among Pseudomonas putida group clinical isolates in a tertiary Brazilian hospital.</title>
        <authorList>
            <person name="Alberto-Lei F."/>
            <person name="Nodari C.S."/>
            <person name="Streling A.P."/>
            <person name="Paulino J.T."/>
            <person name="Bessa-Neto F.O."/>
            <person name="Cayo R."/>
            <person name="Gales A.C."/>
        </authorList>
    </citation>
    <scope>NUCLEOTIDE SEQUENCE [LARGE SCALE GENOMIC DNA]</scope>
    <source>
        <strain evidence="11 12">14535</strain>
    </source>
</reference>
<dbReference type="PANTHER" id="PTHR32438">
    <property type="entry name" value="4-ALPHA-GLUCANOTRANSFERASE DPE1, CHLOROPLASTIC/AMYLOPLASTIC"/>
    <property type="match status" value="1"/>
</dbReference>
<evidence type="ECO:0000256" key="1">
    <source>
        <dbReference type="ARBA" id="ARBA00000439"/>
    </source>
</evidence>
<name>A0A7W2JEU6_9PSED</name>
<dbReference type="EMBL" id="JACGCU010000001">
    <property type="protein sequence ID" value="MBA6057722.1"/>
    <property type="molecule type" value="Genomic_DNA"/>
</dbReference>